<dbReference type="InterPro" id="IPR003594">
    <property type="entry name" value="HATPase_dom"/>
</dbReference>
<protein>
    <recommendedName>
        <fullName evidence="2">histidine kinase</fullName>
        <ecNumber evidence="2">2.7.13.3</ecNumber>
    </recommendedName>
</protein>
<keyword evidence="7" id="KW-0812">Transmembrane</keyword>
<proteinExistence type="predicted"/>
<feature type="compositionally biased region" description="Basic and acidic residues" evidence="6">
    <location>
        <begin position="503"/>
        <end position="526"/>
    </location>
</feature>
<keyword evidence="3" id="KW-0808">Transferase</keyword>
<feature type="domain" description="Histidine kinase/HSP90-like ATPase" evidence="8">
    <location>
        <begin position="417"/>
        <end position="498"/>
    </location>
</feature>
<evidence type="ECO:0000256" key="4">
    <source>
        <dbReference type="ARBA" id="ARBA00022777"/>
    </source>
</evidence>
<dbReference type="InterPro" id="IPR036890">
    <property type="entry name" value="HATPase_C_sf"/>
</dbReference>
<evidence type="ECO:0000256" key="3">
    <source>
        <dbReference type="ARBA" id="ARBA00022679"/>
    </source>
</evidence>
<comment type="catalytic activity">
    <reaction evidence="1">
        <text>ATP + protein L-histidine = ADP + protein N-phospho-L-histidine.</text>
        <dbReference type="EC" id="2.7.13.3"/>
    </reaction>
</comment>
<dbReference type="EC" id="2.7.13.3" evidence="2"/>
<accession>A0ABP9J9B8</accession>
<feature type="transmembrane region" description="Helical" evidence="7">
    <location>
        <begin position="36"/>
        <end position="56"/>
    </location>
</feature>
<keyword evidence="7" id="KW-1133">Transmembrane helix</keyword>
<feature type="region of interest" description="Disordered" evidence="6">
    <location>
        <begin position="495"/>
        <end position="552"/>
    </location>
</feature>
<dbReference type="InterPro" id="IPR050482">
    <property type="entry name" value="Sensor_HK_TwoCompSys"/>
</dbReference>
<evidence type="ECO:0000259" key="8">
    <source>
        <dbReference type="Pfam" id="PF02518"/>
    </source>
</evidence>
<feature type="transmembrane region" description="Helical" evidence="7">
    <location>
        <begin position="99"/>
        <end position="117"/>
    </location>
</feature>
<evidence type="ECO:0000256" key="7">
    <source>
        <dbReference type="SAM" id="Phobius"/>
    </source>
</evidence>
<dbReference type="SUPFAM" id="SSF55874">
    <property type="entry name" value="ATPase domain of HSP90 chaperone/DNA topoisomerase II/histidine kinase"/>
    <property type="match status" value="1"/>
</dbReference>
<evidence type="ECO:0000313" key="10">
    <source>
        <dbReference type="Proteomes" id="UP001501759"/>
    </source>
</evidence>
<reference evidence="10" key="1">
    <citation type="journal article" date="2019" name="Int. J. Syst. Evol. Microbiol.">
        <title>The Global Catalogue of Microorganisms (GCM) 10K type strain sequencing project: providing services to taxonomists for standard genome sequencing and annotation.</title>
        <authorList>
            <consortium name="The Broad Institute Genomics Platform"/>
            <consortium name="The Broad Institute Genome Sequencing Center for Infectious Disease"/>
            <person name="Wu L."/>
            <person name="Ma J."/>
        </authorList>
    </citation>
    <scope>NUCLEOTIDE SEQUENCE [LARGE SCALE GENOMIC DNA]</scope>
    <source>
        <strain evidence="10">JCM 18409</strain>
    </source>
</reference>
<feature type="transmembrane region" description="Helical" evidence="7">
    <location>
        <begin position="129"/>
        <end position="150"/>
    </location>
</feature>
<dbReference type="CDD" id="cd16917">
    <property type="entry name" value="HATPase_UhpB-NarQ-NarX-like"/>
    <property type="match status" value="1"/>
</dbReference>
<evidence type="ECO:0000256" key="5">
    <source>
        <dbReference type="ARBA" id="ARBA00023012"/>
    </source>
</evidence>
<dbReference type="Gene3D" id="3.30.565.10">
    <property type="entry name" value="Histidine kinase-like ATPase, C-terminal domain"/>
    <property type="match status" value="1"/>
</dbReference>
<gene>
    <name evidence="9" type="ORF">GCM10023335_56320</name>
</gene>
<evidence type="ECO:0000256" key="1">
    <source>
        <dbReference type="ARBA" id="ARBA00000085"/>
    </source>
</evidence>
<feature type="compositionally biased region" description="Basic and acidic residues" evidence="6">
    <location>
        <begin position="538"/>
        <end position="552"/>
    </location>
</feature>
<dbReference type="Pfam" id="PF02518">
    <property type="entry name" value="HATPase_c"/>
    <property type="match status" value="1"/>
</dbReference>
<dbReference type="EMBL" id="BAABKB010000023">
    <property type="protein sequence ID" value="GAA5023505.1"/>
    <property type="molecule type" value="Genomic_DNA"/>
</dbReference>
<keyword evidence="10" id="KW-1185">Reference proteome</keyword>
<dbReference type="Proteomes" id="UP001501759">
    <property type="component" value="Unassembled WGS sequence"/>
</dbReference>
<evidence type="ECO:0000256" key="2">
    <source>
        <dbReference type="ARBA" id="ARBA00012438"/>
    </source>
</evidence>
<dbReference type="PANTHER" id="PTHR24421:SF10">
    <property type="entry name" value="NITRATE_NITRITE SENSOR PROTEIN NARQ"/>
    <property type="match status" value="1"/>
</dbReference>
<keyword evidence="5" id="KW-0902">Two-component regulatory system</keyword>
<comment type="caution">
    <text evidence="9">The sequence shown here is derived from an EMBL/GenBank/DDBJ whole genome shotgun (WGS) entry which is preliminary data.</text>
</comment>
<organism evidence="9 10">
    <name type="scientific">Streptomyces siamensis</name>
    <dbReference type="NCBI Taxonomy" id="1274986"/>
    <lineage>
        <taxon>Bacteria</taxon>
        <taxon>Bacillati</taxon>
        <taxon>Actinomycetota</taxon>
        <taxon>Actinomycetes</taxon>
        <taxon>Kitasatosporales</taxon>
        <taxon>Streptomycetaceae</taxon>
        <taxon>Streptomyces</taxon>
    </lineage>
</organism>
<evidence type="ECO:0000313" key="9">
    <source>
        <dbReference type="EMBL" id="GAA5023505.1"/>
    </source>
</evidence>
<evidence type="ECO:0000256" key="6">
    <source>
        <dbReference type="SAM" id="MobiDB-lite"/>
    </source>
</evidence>
<dbReference type="RefSeq" id="WP_345655191.1">
    <property type="nucleotide sequence ID" value="NZ_BAABKB010000023.1"/>
</dbReference>
<keyword evidence="4" id="KW-0418">Kinase</keyword>
<dbReference type="PANTHER" id="PTHR24421">
    <property type="entry name" value="NITRATE/NITRITE SENSOR PROTEIN NARX-RELATED"/>
    <property type="match status" value="1"/>
</dbReference>
<sequence length="552" mass="57305">MPDAMLSLADAAVGAVLLAAGAVTWAGRRGSRVGPLMAIAGVCWLLGSAFPGLVLLHRGPLVQLHLSYPIGRLHRRPAMGVVLATYGAALYEVSVSAPWLTVGLSALVVAAALDVFARTSGPARRAGRSALAAALVFAAVLALGSTNVLLEWGADRAVLLVYDTAICLVVIWLTLDLLCGRWSEATLAELVTQLGRRTDVAGLQGQLARALGDPGLSLGYWVPGRQAYCDETGRPLDIAQHSTGRVTTVVEDGGEPVAVLIHEPAVLSDQQLLHGAISALRLTVANARMRAEVHARMAELATARRRIVEAADAQRRALEAELATGAQTHLAQALRHLRALEAETDEEGRAVLSQVLAEVAAAQRELAQFAQGVRPPSLTAGGLGAALPLLADRAGVAVSVSVDVGRLPPPIEAATYFVCAEALTNVAKHAAATRASIEVVADAGTVVVRVSDDGRGGADSNGSGLRGIADRVEALGGSVTVGDGAAGGTLLTASIPAETAESNEDHERGTSDESRDRRRLDADPRRPGTTALGGRLRGGGDRRQHRHPDART</sequence>
<name>A0ABP9J9B8_9ACTN</name>
<keyword evidence="7" id="KW-0472">Membrane</keyword>